<name>A0A8S3SUD2_MYTED</name>
<keyword evidence="1" id="KW-0472">Membrane</keyword>
<dbReference type="AlphaFoldDB" id="A0A8S3SUD2"/>
<keyword evidence="1" id="KW-1133">Transmembrane helix</keyword>
<dbReference type="GO" id="GO:0043248">
    <property type="term" value="P:proteasome assembly"/>
    <property type="evidence" value="ECO:0007669"/>
    <property type="project" value="InterPro"/>
</dbReference>
<organism evidence="3 4">
    <name type="scientific">Mytilus edulis</name>
    <name type="common">Blue mussel</name>
    <dbReference type="NCBI Taxonomy" id="6550"/>
    <lineage>
        <taxon>Eukaryota</taxon>
        <taxon>Metazoa</taxon>
        <taxon>Spiralia</taxon>
        <taxon>Lophotrochozoa</taxon>
        <taxon>Mollusca</taxon>
        <taxon>Bivalvia</taxon>
        <taxon>Autobranchia</taxon>
        <taxon>Pteriomorphia</taxon>
        <taxon>Mytilida</taxon>
        <taxon>Mytiloidea</taxon>
        <taxon>Mytilidae</taxon>
        <taxon>Mytilinae</taxon>
        <taxon>Mytilus</taxon>
    </lineage>
</organism>
<dbReference type="OrthoDB" id="16066at2759"/>
<evidence type="ECO:0000313" key="3">
    <source>
        <dbReference type="EMBL" id="CAG2221630.1"/>
    </source>
</evidence>
<dbReference type="Pfam" id="PF13001">
    <property type="entry name" value="ECM29_N"/>
    <property type="match status" value="1"/>
</dbReference>
<feature type="transmembrane region" description="Helical" evidence="1">
    <location>
        <begin position="329"/>
        <end position="354"/>
    </location>
</feature>
<comment type="caution">
    <text evidence="3">The sequence shown here is derived from an EMBL/GenBank/DDBJ whole genome shotgun (WGS) entry which is preliminary data.</text>
</comment>
<evidence type="ECO:0000259" key="2">
    <source>
        <dbReference type="Pfam" id="PF13001"/>
    </source>
</evidence>
<feature type="transmembrane region" description="Helical" evidence="1">
    <location>
        <begin position="296"/>
        <end position="317"/>
    </location>
</feature>
<proteinExistence type="predicted"/>
<feature type="transmembrane region" description="Helical" evidence="1">
    <location>
        <begin position="374"/>
        <end position="398"/>
    </location>
</feature>
<sequence length="483" mass="56090">MSKYHQIRDRGMSLCYSIIRYKTEECHYVIASSDTRQHHQIQDIGMSLCQSIIRYKTGMSLRHSIIRYKTQVCHYVIASSDTRHSIIRYKTEECHYVIASSDTRQHHQIQDIGMSCHYVKASSDTRHRYVIMSKHHQIQDIGMSLCHSIIRYKTQHHQIQDRGMSKYHQIRDRGMSLCYSIIRYKTEECHYVIASSDTRQHHQIQDIGMSLCQSIIRYKIGMSLRHSIIRYKTQVCHYVIASSDTRHSVATAADLELKRITGSVDWNSLDILNKLYTIFQGTIDIKGKVMESASMLTLQIAMSVNLGLLFISCMIIVGSSVTKTYNQGLMVLAGILIAFSCVAYCVSLGFFIYIHINDIKKIETYEYNATNFPWSMLVTSVAALFLFATLILLVIALCRWRDDDEDSLVSYDERKIVDNYPADTRYMTYDNPNQKQYMMERPMVHSGNSRGYRYAVDSPRSQMQAITYPAETMYRPYSASRRY</sequence>
<dbReference type="EMBL" id="CAJPWZ010001685">
    <property type="protein sequence ID" value="CAG2221630.1"/>
    <property type="molecule type" value="Genomic_DNA"/>
</dbReference>
<reference evidence="3" key="1">
    <citation type="submission" date="2021-03" db="EMBL/GenBank/DDBJ databases">
        <authorList>
            <person name="Bekaert M."/>
        </authorList>
    </citation>
    <scope>NUCLEOTIDE SEQUENCE</scope>
</reference>
<gene>
    <name evidence="3" type="ORF">MEDL_35031</name>
</gene>
<keyword evidence="4" id="KW-1185">Reference proteome</keyword>
<evidence type="ECO:0000313" key="4">
    <source>
        <dbReference type="Proteomes" id="UP000683360"/>
    </source>
</evidence>
<dbReference type="Proteomes" id="UP000683360">
    <property type="component" value="Unassembled WGS sequence"/>
</dbReference>
<keyword evidence="1" id="KW-0812">Transmembrane</keyword>
<feature type="domain" description="Proteasome component Ecm29 N-terminal" evidence="2">
    <location>
        <begin position="233"/>
        <end position="284"/>
    </location>
</feature>
<accession>A0A8S3SUD2</accession>
<protein>
    <submittedName>
        <fullName evidence="3">ECM29</fullName>
    </submittedName>
</protein>
<dbReference type="Gene3D" id="1.20.140.150">
    <property type="match status" value="1"/>
</dbReference>
<evidence type="ECO:0000256" key="1">
    <source>
        <dbReference type="SAM" id="Phobius"/>
    </source>
</evidence>
<dbReference type="GO" id="GO:0060090">
    <property type="term" value="F:molecular adaptor activity"/>
    <property type="evidence" value="ECO:0007669"/>
    <property type="project" value="InterPro"/>
</dbReference>
<dbReference type="InterPro" id="IPR024372">
    <property type="entry name" value="Ecm29_N"/>
</dbReference>